<evidence type="ECO:0000313" key="9">
    <source>
        <dbReference type="EMBL" id="TSD09672.1"/>
    </source>
</evidence>
<name>A0A554MX14_9EURY</name>
<comment type="subcellular location">
    <subcellularLocation>
        <location evidence="1 7">Cell membrane</location>
        <topology evidence="1 7">Multi-pass membrane protein</topology>
    </subcellularLocation>
</comment>
<dbReference type="InParanoid" id="A0A554MX14"/>
<dbReference type="PANTHER" id="PTHR43005:SF1">
    <property type="entry name" value="SPERMIDINE_PUTRESCINE TRANSPORT SYSTEM PERMEASE PROTEIN"/>
    <property type="match status" value="1"/>
</dbReference>
<keyword evidence="5 7" id="KW-1133">Transmembrane helix</keyword>
<proteinExistence type="inferred from homology"/>
<keyword evidence="6 7" id="KW-0472">Membrane</keyword>
<dbReference type="GO" id="GO:0055085">
    <property type="term" value="P:transmembrane transport"/>
    <property type="evidence" value="ECO:0007669"/>
    <property type="project" value="InterPro"/>
</dbReference>
<dbReference type="CDD" id="cd06261">
    <property type="entry name" value="TM_PBP2"/>
    <property type="match status" value="1"/>
</dbReference>
<dbReference type="PROSITE" id="PS50928">
    <property type="entry name" value="ABC_TM1"/>
    <property type="match status" value="1"/>
</dbReference>
<feature type="transmembrane region" description="Helical" evidence="7">
    <location>
        <begin position="176"/>
        <end position="198"/>
    </location>
</feature>
<dbReference type="EMBL" id="QMDX01000011">
    <property type="protein sequence ID" value="TSD09672.1"/>
    <property type="molecule type" value="Genomic_DNA"/>
</dbReference>
<dbReference type="OrthoDB" id="45815at2157"/>
<evidence type="ECO:0000256" key="1">
    <source>
        <dbReference type="ARBA" id="ARBA00004651"/>
    </source>
</evidence>
<keyword evidence="4 7" id="KW-0812">Transmembrane</keyword>
<dbReference type="InterPro" id="IPR035906">
    <property type="entry name" value="MetI-like_sf"/>
</dbReference>
<gene>
    <name evidence="9" type="ORF">DP107_14990</name>
</gene>
<keyword evidence="2 7" id="KW-0813">Transport</keyword>
<reference evidence="9 10" key="1">
    <citation type="submission" date="2018-06" db="EMBL/GenBank/DDBJ databases">
        <title>Natronomonas sp. F16-60 a new haloarchaeon isolated from a solar saltern of Isla Cristina, Huelva, Spain.</title>
        <authorList>
            <person name="Duran-Viseras A."/>
            <person name="Sanchez-Porro C."/>
            <person name="Ventosa A."/>
        </authorList>
    </citation>
    <scope>NUCLEOTIDE SEQUENCE [LARGE SCALE GENOMIC DNA]</scope>
    <source>
        <strain evidence="9 10">F16-60</strain>
    </source>
</reference>
<evidence type="ECO:0000256" key="7">
    <source>
        <dbReference type="RuleBase" id="RU363032"/>
    </source>
</evidence>
<feature type="domain" description="ABC transmembrane type-1" evidence="8">
    <location>
        <begin position="86"/>
        <end position="303"/>
    </location>
</feature>
<evidence type="ECO:0000256" key="6">
    <source>
        <dbReference type="ARBA" id="ARBA00023136"/>
    </source>
</evidence>
<dbReference type="InterPro" id="IPR000515">
    <property type="entry name" value="MetI-like"/>
</dbReference>
<keyword evidence="10" id="KW-1185">Reference proteome</keyword>
<protein>
    <submittedName>
        <fullName evidence="9">Sugar ABC transporter permease</fullName>
    </submittedName>
</protein>
<feature type="transmembrane region" description="Helical" evidence="7">
    <location>
        <begin position="123"/>
        <end position="144"/>
    </location>
</feature>
<comment type="similarity">
    <text evidence="7">Belongs to the binding-protein-dependent transport system permease family.</text>
</comment>
<feature type="transmembrane region" description="Helical" evidence="7">
    <location>
        <begin position="82"/>
        <end position="111"/>
    </location>
</feature>
<dbReference type="Proteomes" id="UP000319894">
    <property type="component" value="Unassembled WGS sequence"/>
</dbReference>
<dbReference type="Pfam" id="PF00528">
    <property type="entry name" value="BPD_transp_1"/>
    <property type="match status" value="1"/>
</dbReference>
<dbReference type="Gene3D" id="1.10.3720.10">
    <property type="entry name" value="MetI-like"/>
    <property type="match status" value="1"/>
</dbReference>
<comment type="caution">
    <text evidence="9">The sequence shown here is derived from an EMBL/GenBank/DDBJ whole genome shotgun (WGS) entry which is preliminary data.</text>
</comment>
<sequence length="313" mass="33866">MATAGEDDSVESGIGRVTDLVGRLIDNPLPWLLPTLAALAVFQLYPLVEAVRLSLTNEVLTATGTEFVGLENYVDLFTSTGFWQMVSVTAVFAVSSIALHTLFGLILALAIDYGVRRGLRGHLTTRVSVLLAWIVPGVIIGLIWKVMLVESQLGAVNYLLGTVSIGPVPFRSDPTLALVSTIIAGTWRGTAFAMIMIYGGLQRIPQRLYEAARIDGAGRWARFRHVTLPQLKPVLFVTIVLVTIYALNTFDLIFALTNGGPGQATEVFALFMYRKAFTDYALGEGAAVAVVLLGINLLLTVVYLYAFDIGAEI</sequence>
<evidence type="ECO:0000256" key="5">
    <source>
        <dbReference type="ARBA" id="ARBA00022989"/>
    </source>
</evidence>
<evidence type="ECO:0000313" key="10">
    <source>
        <dbReference type="Proteomes" id="UP000319894"/>
    </source>
</evidence>
<dbReference type="PANTHER" id="PTHR43005">
    <property type="entry name" value="BLR7065 PROTEIN"/>
    <property type="match status" value="1"/>
</dbReference>
<evidence type="ECO:0000256" key="4">
    <source>
        <dbReference type="ARBA" id="ARBA00022692"/>
    </source>
</evidence>
<evidence type="ECO:0000259" key="8">
    <source>
        <dbReference type="PROSITE" id="PS50928"/>
    </source>
</evidence>
<dbReference type="SUPFAM" id="SSF161098">
    <property type="entry name" value="MetI-like"/>
    <property type="match status" value="1"/>
</dbReference>
<keyword evidence="3" id="KW-1003">Cell membrane</keyword>
<dbReference type="RefSeq" id="WP_144262958.1">
    <property type="nucleotide sequence ID" value="NZ_QMDX01000011.1"/>
</dbReference>
<dbReference type="GO" id="GO:0005886">
    <property type="term" value="C:plasma membrane"/>
    <property type="evidence" value="ECO:0007669"/>
    <property type="project" value="UniProtKB-SubCell"/>
</dbReference>
<dbReference type="AlphaFoldDB" id="A0A554MX14"/>
<evidence type="ECO:0000256" key="2">
    <source>
        <dbReference type="ARBA" id="ARBA00022448"/>
    </source>
</evidence>
<feature type="transmembrane region" description="Helical" evidence="7">
    <location>
        <begin position="286"/>
        <end position="307"/>
    </location>
</feature>
<feature type="transmembrane region" description="Helical" evidence="7">
    <location>
        <begin position="234"/>
        <end position="256"/>
    </location>
</feature>
<organism evidence="9 10">
    <name type="scientific">Haloglomus irregulare</name>
    <dbReference type="NCBI Taxonomy" id="2234134"/>
    <lineage>
        <taxon>Archaea</taxon>
        <taxon>Methanobacteriati</taxon>
        <taxon>Methanobacteriota</taxon>
        <taxon>Stenosarchaea group</taxon>
        <taxon>Halobacteria</taxon>
        <taxon>Halobacteriales</taxon>
        <taxon>Natronomonadaceae</taxon>
        <taxon>Haloglomus</taxon>
    </lineage>
</organism>
<evidence type="ECO:0000256" key="3">
    <source>
        <dbReference type="ARBA" id="ARBA00022475"/>
    </source>
</evidence>
<accession>A0A554MX14</accession>